<dbReference type="InterPro" id="IPR051478">
    <property type="entry name" value="Beta-lactamase-like_AB/R"/>
</dbReference>
<comment type="similarity">
    <text evidence="1">Belongs to the beta-lactamase family.</text>
</comment>
<name>A0AAN6WJ85_9PEZI</name>
<keyword evidence="6" id="KW-1185">Reference proteome</keyword>
<feature type="domain" description="Beta-lactamase-like ARB-00930-like C-terminal" evidence="4">
    <location>
        <begin position="427"/>
        <end position="580"/>
    </location>
</feature>
<gene>
    <name evidence="5" type="ORF">QBC35DRAFT_142618</name>
</gene>
<dbReference type="InterPro" id="IPR001466">
    <property type="entry name" value="Beta-lactam-related"/>
</dbReference>
<feature type="domain" description="Beta-lactamase-related" evidence="3">
    <location>
        <begin position="88"/>
        <end position="399"/>
    </location>
</feature>
<accession>A0AAN6WJ85</accession>
<feature type="signal peptide" evidence="2">
    <location>
        <begin position="1"/>
        <end position="18"/>
    </location>
</feature>
<dbReference type="Gene3D" id="3.40.710.10">
    <property type="entry name" value="DD-peptidase/beta-lactamase superfamily"/>
    <property type="match status" value="1"/>
</dbReference>
<proteinExistence type="inferred from homology"/>
<dbReference type="PANTHER" id="PTHR22935">
    <property type="entry name" value="PENICILLIN-BINDING PROTEIN"/>
    <property type="match status" value="1"/>
</dbReference>
<evidence type="ECO:0000256" key="1">
    <source>
        <dbReference type="ARBA" id="ARBA00038473"/>
    </source>
</evidence>
<dbReference type="EMBL" id="MU864609">
    <property type="protein sequence ID" value="KAK4182804.1"/>
    <property type="molecule type" value="Genomic_DNA"/>
</dbReference>
<evidence type="ECO:0000256" key="2">
    <source>
        <dbReference type="SAM" id="SignalP"/>
    </source>
</evidence>
<dbReference type="AlphaFoldDB" id="A0AAN6WJ85"/>
<evidence type="ECO:0000313" key="5">
    <source>
        <dbReference type="EMBL" id="KAK4182804.1"/>
    </source>
</evidence>
<organism evidence="5 6">
    <name type="scientific">Podospora australis</name>
    <dbReference type="NCBI Taxonomy" id="1536484"/>
    <lineage>
        <taxon>Eukaryota</taxon>
        <taxon>Fungi</taxon>
        <taxon>Dikarya</taxon>
        <taxon>Ascomycota</taxon>
        <taxon>Pezizomycotina</taxon>
        <taxon>Sordariomycetes</taxon>
        <taxon>Sordariomycetidae</taxon>
        <taxon>Sordariales</taxon>
        <taxon>Podosporaceae</taxon>
        <taxon>Podospora</taxon>
    </lineage>
</organism>
<sequence length="588" mass="63547">MVLFSRLALLSELGATFALREHCPPFGPVLPAPTKPSVDPAVVSAVAAFKQIMGVVTSTYNYSAVAIGLKSAQDDNYLVNYTYTPPNRDPRGAQEVGLDTVFRIASASKIFPVLALLRAGISLDDSVTKYLPQLRDLNKQAREQNSIWAVDWDEITLGALASHVAGIPADLSNDATPYGNFTPYGFPPVNQSKLLNCSSMMGLPECGEDVFWDRFGERAPVQLPFSPNPVYSNAAFAILRYAFEAATNTSYNDVIQNEILTPLNMTHTFATKPDDDSLGFIPTGDQYWNYSLGYGGPSGSYYSSINDLTKFGQAILSHNVGLRPAQTRKWLKPMTGVSSAGMLIGAPWEILRTTNATKDGRLVEIYIKGGDLVTYHSIVALIPDYDLVATFLIAGPPIPGEAAGLTSLLLGSKLLETMLPAVEQASKNEAVVNYGGTYTDEATNSSVKLTIDPEDNNPGFNITSWVVRGVDVIATWPGLGLPPNPVPPTSSNIKFRLYPTTVKTDNQTAWRSVPQVDTPENIALLESQALWPDAGCVTYGQLDRATFMLQAQDHWVFTLDEEGKATGVELAGYAVKLKREAVGGGDCG</sequence>
<evidence type="ECO:0000313" key="6">
    <source>
        <dbReference type="Proteomes" id="UP001302126"/>
    </source>
</evidence>
<dbReference type="Pfam" id="PF00144">
    <property type="entry name" value="Beta-lactamase"/>
    <property type="match status" value="1"/>
</dbReference>
<evidence type="ECO:0000259" key="4">
    <source>
        <dbReference type="Pfam" id="PF26335"/>
    </source>
</evidence>
<dbReference type="SUPFAM" id="SSF56601">
    <property type="entry name" value="beta-lactamase/transpeptidase-like"/>
    <property type="match status" value="1"/>
</dbReference>
<keyword evidence="2" id="KW-0732">Signal</keyword>
<dbReference type="Proteomes" id="UP001302126">
    <property type="component" value="Unassembled WGS sequence"/>
</dbReference>
<dbReference type="PANTHER" id="PTHR22935:SF95">
    <property type="entry name" value="BETA-LACTAMASE-LIKE 1-RELATED"/>
    <property type="match status" value="1"/>
</dbReference>
<dbReference type="InterPro" id="IPR012338">
    <property type="entry name" value="Beta-lactam/transpept-like"/>
</dbReference>
<reference evidence="5" key="1">
    <citation type="journal article" date="2023" name="Mol. Phylogenet. Evol.">
        <title>Genome-scale phylogeny and comparative genomics of the fungal order Sordariales.</title>
        <authorList>
            <person name="Hensen N."/>
            <person name="Bonometti L."/>
            <person name="Westerberg I."/>
            <person name="Brannstrom I.O."/>
            <person name="Guillou S."/>
            <person name="Cros-Aarteil S."/>
            <person name="Calhoun S."/>
            <person name="Haridas S."/>
            <person name="Kuo A."/>
            <person name="Mondo S."/>
            <person name="Pangilinan J."/>
            <person name="Riley R."/>
            <person name="LaButti K."/>
            <person name="Andreopoulos B."/>
            <person name="Lipzen A."/>
            <person name="Chen C."/>
            <person name="Yan M."/>
            <person name="Daum C."/>
            <person name="Ng V."/>
            <person name="Clum A."/>
            <person name="Steindorff A."/>
            <person name="Ohm R.A."/>
            <person name="Martin F."/>
            <person name="Silar P."/>
            <person name="Natvig D.O."/>
            <person name="Lalanne C."/>
            <person name="Gautier V."/>
            <person name="Ament-Velasquez S.L."/>
            <person name="Kruys A."/>
            <person name="Hutchinson M.I."/>
            <person name="Powell A.J."/>
            <person name="Barry K."/>
            <person name="Miller A.N."/>
            <person name="Grigoriev I.V."/>
            <person name="Debuchy R."/>
            <person name="Gladieux P."/>
            <person name="Hiltunen Thoren M."/>
            <person name="Johannesson H."/>
        </authorList>
    </citation>
    <scope>NUCLEOTIDE SEQUENCE</scope>
    <source>
        <strain evidence="5">PSN309</strain>
    </source>
</reference>
<reference evidence="5" key="2">
    <citation type="submission" date="2023-05" db="EMBL/GenBank/DDBJ databases">
        <authorList>
            <consortium name="Lawrence Berkeley National Laboratory"/>
            <person name="Steindorff A."/>
            <person name="Hensen N."/>
            <person name="Bonometti L."/>
            <person name="Westerberg I."/>
            <person name="Brannstrom I.O."/>
            <person name="Guillou S."/>
            <person name="Cros-Aarteil S."/>
            <person name="Calhoun S."/>
            <person name="Haridas S."/>
            <person name="Kuo A."/>
            <person name="Mondo S."/>
            <person name="Pangilinan J."/>
            <person name="Riley R."/>
            <person name="Labutti K."/>
            <person name="Andreopoulos B."/>
            <person name="Lipzen A."/>
            <person name="Chen C."/>
            <person name="Yanf M."/>
            <person name="Daum C."/>
            <person name="Ng V."/>
            <person name="Clum A."/>
            <person name="Ohm R."/>
            <person name="Martin F."/>
            <person name="Silar P."/>
            <person name="Natvig D."/>
            <person name="Lalanne C."/>
            <person name="Gautier V."/>
            <person name="Ament-Velasquez S.L."/>
            <person name="Kruys A."/>
            <person name="Hutchinson M.I."/>
            <person name="Powell A.J."/>
            <person name="Barry K."/>
            <person name="Miller A.N."/>
            <person name="Grigoriev I.V."/>
            <person name="Debuchy R."/>
            <person name="Gladieux P."/>
            <person name="Thoren M.H."/>
            <person name="Johannesson H."/>
        </authorList>
    </citation>
    <scope>NUCLEOTIDE SEQUENCE</scope>
    <source>
        <strain evidence="5">PSN309</strain>
    </source>
</reference>
<feature type="chain" id="PRO_5042952723" evidence="2">
    <location>
        <begin position="19"/>
        <end position="588"/>
    </location>
</feature>
<comment type="caution">
    <text evidence="5">The sequence shown here is derived from an EMBL/GenBank/DDBJ whole genome shotgun (WGS) entry which is preliminary data.</text>
</comment>
<dbReference type="Pfam" id="PF26335">
    <property type="entry name" value="ARB_00930_C"/>
    <property type="match status" value="1"/>
</dbReference>
<protein>
    <submittedName>
        <fullName evidence="5">Beta-lactamase/transpeptidase-like protein</fullName>
    </submittedName>
</protein>
<evidence type="ECO:0000259" key="3">
    <source>
        <dbReference type="Pfam" id="PF00144"/>
    </source>
</evidence>
<dbReference type="InterPro" id="IPR058664">
    <property type="entry name" value="ARB_00930-like_C"/>
</dbReference>